<keyword evidence="2" id="KW-1185">Reference proteome</keyword>
<protein>
    <submittedName>
        <fullName evidence="1">Uncharacterized protein</fullName>
    </submittedName>
</protein>
<organism evidence="1 2">
    <name type="scientific">Clonorchis sinensis</name>
    <name type="common">Chinese liver fluke</name>
    <dbReference type="NCBI Taxonomy" id="79923"/>
    <lineage>
        <taxon>Eukaryota</taxon>
        <taxon>Metazoa</taxon>
        <taxon>Spiralia</taxon>
        <taxon>Lophotrochozoa</taxon>
        <taxon>Platyhelminthes</taxon>
        <taxon>Trematoda</taxon>
        <taxon>Digenea</taxon>
        <taxon>Opisthorchiida</taxon>
        <taxon>Opisthorchiata</taxon>
        <taxon>Opisthorchiidae</taxon>
        <taxon>Clonorchis</taxon>
    </lineage>
</organism>
<dbReference type="Proteomes" id="UP000008909">
    <property type="component" value="Unassembled WGS sequence"/>
</dbReference>
<dbReference type="AlphaFoldDB" id="G7Y565"/>
<evidence type="ECO:0000313" key="1">
    <source>
        <dbReference type="EMBL" id="GAA48092.1"/>
    </source>
</evidence>
<dbReference type="EMBL" id="DF142868">
    <property type="protein sequence ID" value="GAA48092.1"/>
    <property type="molecule type" value="Genomic_DNA"/>
</dbReference>
<proteinExistence type="predicted"/>
<accession>G7Y565</accession>
<sequence length="397" mass="44553">MLHFESVCVRICFPLHLSVFLSTAIDHSLKLPEGAPAEQASEENVRKWYFIGGAVPGIVEKLSEDICKEPSTIPDLILLPKQLELSRSAGDVSVDWTHSWPCGASMYTIQWDDHYGGVQYQTIDGNTTRVTLANISGCRILDVCVNALFANGVDGRVCRLNWKIEKEKPVITSINVSYGRMTIFWELGGGCNPQYFQLQIRKDQETITTVMIPGNNRFTRIDVRRITKQFVVLVAAYYSDLESTVSDPEEVKAIPSVYKQRPEEAYCGLLQDRRVAQDAGILVAEKNSNVHDPKVEKVLHISQNLTCPILYYVLTFGVQESKSDLGLPREQCRTISQVDADEYTVRVTLVTSASQMHSSPEIKLEGKKYWTVCSTPDLKVTFRPSETGEIPSQTPKK</sequence>
<dbReference type="SUPFAM" id="SSF49265">
    <property type="entry name" value="Fibronectin type III"/>
    <property type="match status" value="1"/>
</dbReference>
<reference key="2">
    <citation type="submission" date="2011-10" db="EMBL/GenBank/DDBJ databases">
        <title>The genome and transcriptome sequence of Clonorchis sinensis provide insights into the carcinogenic liver fluke.</title>
        <authorList>
            <person name="Wang X."/>
            <person name="Huang Y."/>
            <person name="Chen W."/>
            <person name="Liu H."/>
            <person name="Guo L."/>
            <person name="Chen Y."/>
            <person name="Luo F."/>
            <person name="Zhou W."/>
            <person name="Sun J."/>
            <person name="Mao Q."/>
            <person name="Liang P."/>
            <person name="Zhou C."/>
            <person name="Tian Y."/>
            <person name="Men J."/>
            <person name="Lv X."/>
            <person name="Huang L."/>
            <person name="Zhou J."/>
            <person name="Hu Y."/>
            <person name="Li R."/>
            <person name="Zhang F."/>
            <person name="Lei H."/>
            <person name="Li X."/>
            <person name="Hu X."/>
            <person name="Liang C."/>
            <person name="Xu J."/>
            <person name="Wu Z."/>
            <person name="Yu X."/>
        </authorList>
    </citation>
    <scope>NUCLEOTIDE SEQUENCE</scope>
    <source>
        <strain>Henan</strain>
    </source>
</reference>
<evidence type="ECO:0000313" key="2">
    <source>
        <dbReference type="Proteomes" id="UP000008909"/>
    </source>
</evidence>
<gene>
    <name evidence="1" type="ORF">CLF_101165</name>
</gene>
<reference evidence="1" key="1">
    <citation type="journal article" date="2011" name="Genome Biol.">
        <title>The draft genome of the carcinogenic human liver fluke Clonorchis sinensis.</title>
        <authorList>
            <person name="Wang X."/>
            <person name="Chen W."/>
            <person name="Huang Y."/>
            <person name="Sun J."/>
            <person name="Men J."/>
            <person name="Liu H."/>
            <person name="Luo F."/>
            <person name="Guo L."/>
            <person name="Lv X."/>
            <person name="Deng C."/>
            <person name="Zhou C."/>
            <person name="Fan Y."/>
            <person name="Li X."/>
            <person name="Huang L."/>
            <person name="Hu Y."/>
            <person name="Liang C."/>
            <person name="Hu X."/>
            <person name="Xu J."/>
            <person name="Yu X."/>
        </authorList>
    </citation>
    <scope>NUCLEOTIDE SEQUENCE [LARGE SCALE GENOMIC DNA]</scope>
    <source>
        <strain evidence="1">Henan</strain>
    </source>
</reference>
<dbReference type="InterPro" id="IPR036116">
    <property type="entry name" value="FN3_sf"/>
</dbReference>
<name>G7Y565_CLOSI</name>